<gene>
    <name evidence="3" type="ORF">LNV07_13130</name>
</gene>
<dbReference type="Proteomes" id="UP001209701">
    <property type="component" value="Unassembled WGS sequence"/>
</dbReference>
<dbReference type="Pfam" id="PF11845">
    <property type="entry name" value="Tll0287-like"/>
    <property type="match status" value="1"/>
</dbReference>
<proteinExistence type="predicted"/>
<evidence type="ECO:0000313" key="4">
    <source>
        <dbReference type="Proteomes" id="UP001209701"/>
    </source>
</evidence>
<dbReference type="InterPro" id="IPR003660">
    <property type="entry name" value="HAMP_dom"/>
</dbReference>
<dbReference type="Gene3D" id="6.10.340.10">
    <property type="match status" value="1"/>
</dbReference>
<sequence>MKLLLKFNLTFLFVFAIGLAASSFVARDLLQRAAQEEIADRARLLMEKAAVVSAYTSTQIKPLLETQMKYAFLPQSVPAYSAAEVIAGLQKSYPEYSFKSAMLNPTNPRDRAVAWEEDVISQFRSSPELKEFIGKRETPTGSSFYIARPIRLSNPACLACHSTPESAPKTLLDRYGPNNGFGWKLGEVLGAQVVSVPMTVPLQRADRALMVVVAVLTGVFFLVGASLNFMLWKLVIRPVSQLSALADKVSMGEEAPEFTVSSKDEIAVLAESFGRMRKSLAHAMKMLEG</sequence>
<dbReference type="SMART" id="SM00304">
    <property type="entry name" value="HAMP"/>
    <property type="match status" value="1"/>
</dbReference>
<reference evidence="3 4" key="1">
    <citation type="submission" date="2021-11" db="EMBL/GenBank/DDBJ databases">
        <authorList>
            <person name="Liang Q."/>
            <person name="Mou H."/>
            <person name="Liu Z."/>
        </authorList>
    </citation>
    <scope>NUCLEOTIDE SEQUENCE [LARGE SCALE GENOMIC DNA]</scope>
    <source>
        <strain evidence="3 4">CHU3</strain>
    </source>
</reference>
<evidence type="ECO:0000256" key="1">
    <source>
        <dbReference type="SAM" id="Phobius"/>
    </source>
</evidence>
<dbReference type="Pfam" id="PF00672">
    <property type="entry name" value="HAMP"/>
    <property type="match status" value="1"/>
</dbReference>
<feature type="transmembrane region" description="Helical" evidence="1">
    <location>
        <begin position="208"/>
        <end position="232"/>
    </location>
</feature>
<keyword evidence="4" id="KW-1185">Reference proteome</keyword>
<feature type="domain" description="HAMP" evidence="2">
    <location>
        <begin position="233"/>
        <end position="285"/>
    </location>
</feature>
<keyword evidence="1" id="KW-1133">Transmembrane helix</keyword>
<accession>A0ABT2YGB0</accession>
<dbReference type="InterPro" id="IPR021796">
    <property type="entry name" value="Tll0287-like_dom"/>
</dbReference>
<comment type="caution">
    <text evidence="3">The sequence shown here is derived from an EMBL/GenBank/DDBJ whole genome shotgun (WGS) entry which is preliminary data.</text>
</comment>
<name>A0ABT2YGB0_9BURK</name>
<dbReference type="CDD" id="cd06225">
    <property type="entry name" value="HAMP"/>
    <property type="match status" value="1"/>
</dbReference>
<keyword evidence="1" id="KW-0472">Membrane</keyword>
<dbReference type="SUPFAM" id="SSF158472">
    <property type="entry name" value="HAMP domain-like"/>
    <property type="match status" value="1"/>
</dbReference>
<evidence type="ECO:0000313" key="3">
    <source>
        <dbReference type="EMBL" id="MCV2369025.1"/>
    </source>
</evidence>
<evidence type="ECO:0000259" key="2">
    <source>
        <dbReference type="PROSITE" id="PS50885"/>
    </source>
</evidence>
<dbReference type="EMBL" id="JAJIRN010000005">
    <property type="protein sequence ID" value="MCV2369025.1"/>
    <property type="molecule type" value="Genomic_DNA"/>
</dbReference>
<dbReference type="RefSeq" id="WP_263571609.1">
    <property type="nucleotide sequence ID" value="NZ_JAJIRN010000005.1"/>
</dbReference>
<dbReference type="PROSITE" id="PS50885">
    <property type="entry name" value="HAMP"/>
    <property type="match status" value="1"/>
</dbReference>
<organism evidence="3 4">
    <name type="scientific">Roseateles oligotrophus</name>
    <dbReference type="NCBI Taxonomy" id="1769250"/>
    <lineage>
        <taxon>Bacteria</taxon>
        <taxon>Pseudomonadati</taxon>
        <taxon>Pseudomonadota</taxon>
        <taxon>Betaproteobacteria</taxon>
        <taxon>Burkholderiales</taxon>
        <taxon>Sphaerotilaceae</taxon>
        <taxon>Roseateles</taxon>
    </lineage>
</organism>
<keyword evidence="1" id="KW-0812">Transmembrane</keyword>
<protein>
    <submittedName>
        <fullName evidence="3">DUF3365 domain-containing protein</fullName>
    </submittedName>
</protein>